<keyword evidence="5 6" id="KW-0408">Iron</keyword>
<evidence type="ECO:0000256" key="5">
    <source>
        <dbReference type="ARBA" id="ARBA00023004"/>
    </source>
</evidence>
<keyword evidence="4" id="KW-0249">Electron transport</keyword>
<evidence type="ECO:0000256" key="2">
    <source>
        <dbReference type="ARBA" id="ARBA00022617"/>
    </source>
</evidence>
<keyword evidence="7" id="KW-1133">Transmembrane helix</keyword>
<evidence type="ECO:0000313" key="10">
    <source>
        <dbReference type="Proteomes" id="UP000214566"/>
    </source>
</evidence>
<name>A0A238D4B1_THIDL</name>
<dbReference type="OrthoDB" id="9814708at2"/>
<dbReference type="Gene3D" id="1.10.760.10">
    <property type="entry name" value="Cytochrome c-like domain"/>
    <property type="match status" value="1"/>
</dbReference>
<dbReference type="InterPro" id="IPR036909">
    <property type="entry name" value="Cyt_c-like_dom_sf"/>
</dbReference>
<keyword evidence="7" id="KW-0812">Transmembrane</keyword>
<keyword evidence="2 6" id="KW-0349">Heme</keyword>
<evidence type="ECO:0000256" key="4">
    <source>
        <dbReference type="ARBA" id="ARBA00022982"/>
    </source>
</evidence>
<dbReference type="GO" id="GO:0009055">
    <property type="term" value="F:electron transfer activity"/>
    <property type="evidence" value="ECO:0007669"/>
    <property type="project" value="InterPro"/>
</dbReference>
<dbReference type="PANTHER" id="PTHR40942:SF4">
    <property type="entry name" value="CYTOCHROME C5"/>
    <property type="match status" value="1"/>
</dbReference>
<dbReference type="EMBL" id="FLMQ01000055">
    <property type="protein sequence ID" value="SBP88133.1"/>
    <property type="molecule type" value="Genomic_DNA"/>
</dbReference>
<keyword evidence="10" id="KW-1185">Reference proteome</keyword>
<evidence type="ECO:0000256" key="1">
    <source>
        <dbReference type="ARBA" id="ARBA00022448"/>
    </source>
</evidence>
<dbReference type="SUPFAM" id="SSF46626">
    <property type="entry name" value="Cytochrome c"/>
    <property type="match status" value="1"/>
</dbReference>
<feature type="domain" description="Cytochrome c" evidence="8">
    <location>
        <begin position="127"/>
        <end position="210"/>
    </location>
</feature>
<keyword evidence="7" id="KW-0472">Membrane</keyword>
<keyword evidence="3 6" id="KW-0479">Metal-binding</keyword>
<accession>A0A238D4B1</accession>
<dbReference type="PANTHER" id="PTHR40942">
    <property type="match status" value="1"/>
</dbReference>
<dbReference type="PRINTS" id="PR00607">
    <property type="entry name" value="CYTCHROMECIE"/>
</dbReference>
<feature type="transmembrane region" description="Helical" evidence="7">
    <location>
        <begin position="25"/>
        <end position="46"/>
    </location>
</feature>
<evidence type="ECO:0000256" key="6">
    <source>
        <dbReference type="PROSITE-ProRule" id="PRU00433"/>
    </source>
</evidence>
<evidence type="ECO:0000259" key="8">
    <source>
        <dbReference type="PROSITE" id="PS51007"/>
    </source>
</evidence>
<evidence type="ECO:0000256" key="3">
    <source>
        <dbReference type="ARBA" id="ARBA00022723"/>
    </source>
</evidence>
<dbReference type="InterPro" id="IPR009056">
    <property type="entry name" value="Cyt_c-like_dom"/>
</dbReference>
<dbReference type="AlphaFoldDB" id="A0A238D4B1"/>
<evidence type="ECO:0000256" key="7">
    <source>
        <dbReference type="SAM" id="Phobius"/>
    </source>
</evidence>
<proteinExistence type="predicted"/>
<dbReference type="InterPro" id="IPR002323">
    <property type="entry name" value="Cyt_CIE"/>
</dbReference>
<dbReference type="Pfam" id="PF13442">
    <property type="entry name" value="Cytochrome_CBB3"/>
    <property type="match status" value="1"/>
</dbReference>
<organism evidence="9 10">
    <name type="scientific">Thiomonas delicata</name>
    <name type="common">Thiomonas cuprina</name>
    <dbReference type="NCBI Taxonomy" id="364030"/>
    <lineage>
        <taxon>Bacteria</taxon>
        <taxon>Pseudomonadati</taxon>
        <taxon>Pseudomonadota</taxon>
        <taxon>Betaproteobacteria</taxon>
        <taxon>Burkholderiales</taxon>
        <taxon>Thiomonas</taxon>
    </lineage>
</organism>
<dbReference type="GO" id="GO:0020037">
    <property type="term" value="F:heme binding"/>
    <property type="evidence" value="ECO:0007669"/>
    <property type="project" value="InterPro"/>
</dbReference>
<keyword evidence="1" id="KW-0813">Transport</keyword>
<gene>
    <name evidence="9" type="ORF">THIARS_60846</name>
</gene>
<sequence length="211" mass="20566">MSAHQPKPSNESGDLPFAPTLRKTILILLIGFATPIIILLLIVHFISDETVPPAGSASLSTAAVNERIAPVGQVAVASSAQAASQANAASMSSAAPTASATATASASGPAAGGASAAAATGGAAMVASADAGKKLYESTCIACHGTGVAGAPKVGDKAAWGPIIAQGVPVLYDRAIHGFTGKLGMMPPKGGSTASDADVKAAVDYMVAQSK</sequence>
<protein>
    <submittedName>
        <fullName evidence="9">Putative Cytochrome c, class IE</fullName>
    </submittedName>
</protein>
<dbReference type="GO" id="GO:0005506">
    <property type="term" value="F:iron ion binding"/>
    <property type="evidence" value="ECO:0007669"/>
    <property type="project" value="InterPro"/>
</dbReference>
<evidence type="ECO:0000313" key="9">
    <source>
        <dbReference type="EMBL" id="SBP88133.1"/>
    </source>
</evidence>
<dbReference type="Proteomes" id="UP000214566">
    <property type="component" value="Unassembled WGS sequence"/>
</dbReference>
<reference evidence="9 10" key="1">
    <citation type="submission" date="2016-06" db="EMBL/GenBank/DDBJ databases">
        <authorList>
            <person name="Kjaerup R.B."/>
            <person name="Dalgaard T.S."/>
            <person name="Juul-Madsen H.R."/>
        </authorList>
    </citation>
    <scope>NUCLEOTIDE SEQUENCE [LARGE SCALE GENOMIC DNA]</scope>
    <source>
        <strain evidence="9 10">DSM 16361</strain>
    </source>
</reference>
<dbReference type="PROSITE" id="PS51007">
    <property type="entry name" value="CYTC"/>
    <property type="match status" value="1"/>
</dbReference>